<feature type="transmembrane region" description="Helical" evidence="1">
    <location>
        <begin position="296"/>
        <end position="318"/>
    </location>
</feature>
<feature type="transmembrane region" description="Helical" evidence="1">
    <location>
        <begin position="273"/>
        <end position="290"/>
    </location>
</feature>
<evidence type="ECO:0000313" key="4">
    <source>
        <dbReference type="Proteomes" id="UP000284706"/>
    </source>
</evidence>
<keyword evidence="1" id="KW-0472">Membrane</keyword>
<name>A0A409W1N0_9AGAR</name>
<evidence type="ECO:0000313" key="3">
    <source>
        <dbReference type="EMBL" id="PPQ72429.1"/>
    </source>
</evidence>
<dbReference type="InterPro" id="IPR045340">
    <property type="entry name" value="DUF6533"/>
</dbReference>
<keyword evidence="4" id="KW-1185">Reference proteome</keyword>
<sequence length="370" mass="42567">MSGESANLDQKSVQYLFSDRAFAMLALASATGIVYDHISTFDDEIELVWQRPKWTVVQLLFIVNRYVGDIMQIFGAVVYIRHIQRHTHAVSRPFFLPCVSDSLTTATPGVCNVLNKLVGYLVMVVLSSMQGIMIYRVSSMYSHNRKIIYLLASALLVEITCVFFVQFYAYDFHDRRSFRVHLGLWDHQSDTLFSAVPDPAPGVQLCSQNTWPDFMWAAWVPVFFFESFILALSVSLAVKYYKSIRTLHAVRQTNGMPWENSDSLVYILLRDSITFPSILTAFCFSNFFVWKFMDYLAVQISFTVTSFVPCIVGSRLIINLRETYYRPFKEECDYGIEQAQEQTQTETFESINLRRRDASGGRRSSDEAHI</sequence>
<comment type="caution">
    <text evidence="3">The sequence shown here is derived from an EMBL/GenBank/DDBJ whole genome shotgun (WGS) entry which is preliminary data.</text>
</comment>
<dbReference type="AlphaFoldDB" id="A0A409W1N0"/>
<accession>A0A409W1N0</accession>
<organism evidence="3 4">
    <name type="scientific">Gymnopilus dilepis</name>
    <dbReference type="NCBI Taxonomy" id="231916"/>
    <lineage>
        <taxon>Eukaryota</taxon>
        <taxon>Fungi</taxon>
        <taxon>Dikarya</taxon>
        <taxon>Basidiomycota</taxon>
        <taxon>Agaricomycotina</taxon>
        <taxon>Agaricomycetes</taxon>
        <taxon>Agaricomycetidae</taxon>
        <taxon>Agaricales</taxon>
        <taxon>Agaricineae</taxon>
        <taxon>Hymenogastraceae</taxon>
        <taxon>Gymnopilus</taxon>
    </lineage>
</organism>
<feature type="transmembrane region" description="Helical" evidence="1">
    <location>
        <begin position="216"/>
        <end position="238"/>
    </location>
</feature>
<dbReference type="Proteomes" id="UP000284706">
    <property type="component" value="Unassembled WGS sequence"/>
</dbReference>
<dbReference type="InParanoid" id="A0A409W1N0"/>
<evidence type="ECO:0000259" key="2">
    <source>
        <dbReference type="Pfam" id="PF20151"/>
    </source>
</evidence>
<proteinExistence type="predicted"/>
<feature type="transmembrane region" description="Helical" evidence="1">
    <location>
        <begin position="147"/>
        <end position="169"/>
    </location>
</feature>
<dbReference type="Pfam" id="PF20151">
    <property type="entry name" value="DUF6533"/>
    <property type="match status" value="1"/>
</dbReference>
<reference evidence="3 4" key="1">
    <citation type="journal article" date="2018" name="Evol. Lett.">
        <title>Horizontal gene cluster transfer increased hallucinogenic mushroom diversity.</title>
        <authorList>
            <person name="Reynolds H.T."/>
            <person name="Vijayakumar V."/>
            <person name="Gluck-Thaler E."/>
            <person name="Korotkin H.B."/>
            <person name="Matheny P.B."/>
            <person name="Slot J.C."/>
        </authorList>
    </citation>
    <scope>NUCLEOTIDE SEQUENCE [LARGE SCALE GENOMIC DNA]</scope>
    <source>
        <strain evidence="3 4">SRW20</strain>
    </source>
</reference>
<dbReference type="OrthoDB" id="2638860at2759"/>
<evidence type="ECO:0000256" key="1">
    <source>
        <dbReference type="SAM" id="Phobius"/>
    </source>
</evidence>
<feature type="domain" description="DUF6533" evidence="2">
    <location>
        <begin position="25"/>
        <end position="68"/>
    </location>
</feature>
<keyword evidence="1" id="KW-0812">Transmembrane</keyword>
<feature type="transmembrane region" description="Helical" evidence="1">
    <location>
        <begin position="21"/>
        <end position="38"/>
    </location>
</feature>
<dbReference type="EMBL" id="NHYE01005458">
    <property type="protein sequence ID" value="PPQ72429.1"/>
    <property type="molecule type" value="Genomic_DNA"/>
</dbReference>
<protein>
    <recommendedName>
        <fullName evidence="2">DUF6533 domain-containing protein</fullName>
    </recommendedName>
</protein>
<gene>
    <name evidence="3" type="ORF">CVT26_003792</name>
</gene>
<keyword evidence="1" id="KW-1133">Transmembrane helix</keyword>